<dbReference type="Proteomes" id="UP000183832">
    <property type="component" value="Unassembled WGS sequence"/>
</dbReference>
<evidence type="ECO:0000313" key="2">
    <source>
        <dbReference type="Proteomes" id="UP000183832"/>
    </source>
</evidence>
<protein>
    <submittedName>
        <fullName evidence="1">CLUMA_CG002715, isoform A</fullName>
    </submittedName>
</protein>
<dbReference type="AlphaFoldDB" id="A0A1J1HKZ8"/>
<evidence type="ECO:0000313" key="1">
    <source>
        <dbReference type="EMBL" id="CRK88735.1"/>
    </source>
</evidence>
<dbReference type="EMBL" id="CVRI01000010">
    <property type="protein sequence ID" value="CRK88735.1"/>
    <property type="molecule type" value="Genomic_DNA"/>
</dbReference>
<keyword evidence="2" id="KW-1185">Reference proteome</keyword>
<gene>
    <name evidence="1" type="ORF">CLUMA_CG002715</name>
</gene>
<sequence>MKQQKTINSTVLRTLYDGHMNEKVIQFEKGEKKKNFYELFMTIKNKPKACLKLSGCEKKFISSSHLGIHKKEEEKNFKSIDEKEEKNISHIFTSIDQQRHYWDFMKLKINVS</sequence>
<organism evidence="1 2">
    <name type="scientific">Clunio marinus</name>
    <dbReference type="NCBI Taxonomy" id="568069"/>
    <lineage>
        <taxon>Eukaryota</taxon>
        <taxon>Metazoa</taxon>
        <taxon>Ecdysozoa</taxon>
        <taxon>Arthropoda</taxon>
        <taxon>Hexapoda</taxon>
        <taxon>Insecta</taxon>
        <taxon>Pterygota</taxon>
        <taxon>Neoptera</taxon>
        <taxon>Endopterygota</taxon>
        <taxon>Diptera</taxon>
        <taxon>Nematocera</taxon>
        <taxon>Chironomoidea</taxon>
        <taxon>Chironomidae</taxon>
        <taxon>Clunio</taxon>
    </lineage>
</organism>
<name>A0A1J1HKZ8_9DIPT</name>
<reference evidence="1 2" key="1">
    <citation type="submission" date="2015-04" db="EMBL/GenBank/DDBJ databases">
        <authorList>
            <person name="Syromyatnikov M.Y."/>
            <person name="Popov V.N."/>
        </authorList>
    </citation>
    <scope>NUCLEOTIDE SEQUENCE [LARGE SCALE GENOMIC DNA]</scope>
</reference>
<proteinExistence type="predicted"/>
<accession>A0A1J1HKZ8</accession>